<evidence type="ECO:0000256" key="9">
    <source>
        <dbReference type="PROSITE-ProRule" id="PRU00283"/>
    </source>
</evidence>
<keyword evidence="6" id="KW-0963">Cytoplasm</keyword>
<feature type="compositionally biased region" description="Low complexity" evidence="11">
    <location>
        <begin position="1200"/>
        <end position="1209"/>
    </location>
</feature>
<evidence type="ECO:0000313" key="14">
    <source>
        <dbReference type="Proteomes" id="UP000290572"/>
    </source>
</evidence>
<dbReference type="GO" id="GO:0007051">
    <property type="term" value="P:spindle organization"/>
    <property type="evidence" value="ECO:0007669"/>
    <property type="project" value="UniProtKB-ARBA"/>
</dbReference>
<dbReference type="PRINTS" id="PR00380">
    <property type="entry name" value="KINESINHEAVY"/>
</dbReference>
<name>A0A498M811_LABRO</name>
<evidence type="ECO:0000313" key="13">
    <source>
        <dbReference type="EMBL" id="RXN16640.1"/>
    </source>
</evidence>
<dbReference type="STRING" id="84645.A0A498M811"/>
<evidence type="ECO:0000256" key="1">
    <source>
        <dbReference type="ARBA" id="ARBA00004245"/>
    </source>
</evidence>
<dbReference type="GO" id="GO:0005874">
    <property type="term" value="C:microtubule"/>
    <property type="evidence" value="ECO:0007669"/>
    <property type="project" value="TreeGrafter"/>
</dbReference>
<dbReference type="GO" id="GO:0008017">
    <property type="term" value="F:microtubule binding"/>
    <property type="evidence" value="ECO:0007669"/>
    <property type="project" value="InterPro"/>
</dbReference>
<comment type="similarity">
    <text evidence="9">Belongs to the TRAFAC class myosin-kinesin ATPase superfamily. Kinesin family.</text>
</comment>
<dbReference type="Gene3D" id="3.40.850.10">
    <property type="entry name" value="Kinesin motor domain"/>
    <property type="match status" value="1"/>
</dbReference>
<keyword evidence="5 9" id="KW-0505">Motor protein</keyword>
<feature type="region of interest" description="Disordered" evidence="11">
    <location>
        <begin position="1200"/>
        <end position="1219"/>
    </location>
</feature>
<feature type="coiled-coil region" evidence="10">
    <location>
        <begin position="791"/>
        <end position="822"/>
    </location>
</feature>
<evidence type="ECO:0000256" key="2">
    <source>
        <dbReference type="ARBA" id="ARBA00022741"/>
    </source>
</evidence>
<dbReference type="GO" id="GO:0043515">
    <property type="term" value="F:kinetochore binding"/>
    <property type="evidence" value="ECO:0007669"/>
    <property type="project" value="UniProtKB-ARBA"/>
</dbReference>
<dbReference type="CDD" id="cd01374">
    <property type="entry name" value="KISc_CENP_E"/>
    <property type="match status" value="1"/>
</dbReference>
<dbReference type="GO" id="GO:0140694">
    <property type="term" value="P:membraneless organelle assembly"/>
    <property type="evidence" value="ECO:0007669"/>
    <property type="project" value="UniProtKB-ARBA"/>
</dbReference>
<evidence type="ECO:0000256" key="6">
    <source>
        <dbReference type="ARBA" id="ARBA00023212"/>
    </source>
</evidence>
<feature type="coiled-coil region" evidence="10">
    <location>
        <begin position="1885"/>
        <end position="2096"/>
    </location>
</feature>
<comment type="subcellular location">
    <subcellularLocation>
        <location evidence="1">Cytoplasm</location>
        <location evidence="1">Cytoskeleton</location>
    </subcellularLocation>
</comment>
<keyword evidence="14" id="KW-1185">Reference proteome</keyword>
<dbReference type="Proteomes" id="UP000290572">
    <property type="component" value="Unassembled WGS sequence"/>
</dbReference>
<feature type="coiled-coil region" evidence="10">
    <location>
        <begin position="1695"/>
        <end position="1831"/>
    </location>
</feature>
<feature type="compositionally biased region" description="Basic and acidic residues" evidence="11">
    <location>
        <begin position="1608"/>
        <end position="1626"/>
    </location>
</feature>
<feature type="coiled-coil region" evidence="10">
    <location>
        <begin position="2380"/>
        <end position="2449"/>
    </location>
</feature>
<sequence length="2680" mass="308672">MKQQKQKREESESSEPVQLYWRADRQAIHQLDDDGAQTKSYSFDRVFSAEETTAQLYQDIAKPLVVSAVEGYNGTIFAYGQTSSGKTFTMMGSEHNSGVIPLAMADVFKTIKNCPKKEFLLRVSYMEIYNETVTDLLCDSWKRKPLEIREGNYKNVYVADLTEELVTSPEQALSWITKGEKNRHYGKTKMNQRSSRSHTIFRMILESRERSDPASGENADGAIIVSHLNLVDLAGAERASQTGAEGARFKEGCNINRSLFTLGQVIKKLSDESQKGFLNYRDSKLTRILQNSLGGNAKTVIICTITPATVDETVSTLQFASAAKRMKNDPHVTEVSDEGALLRRYRNEIVDLKRRLQEVSSVTQTTATERESLCQLLQEKDQLQREQEDRIKNLTKLLVTASNVALVPKVPKRRVTWGGKLLRSAHLLNEDLASSEMSFAEPYIKKRRADFSLADVGEDMDEFDSRFDFTALDEPNMDMEMSSITVRSSSEGSQFLDSPRASELTVKVASLEHQLEAETRSKQKAEEMSAELQLKISELQKKLEDQAAPSEEEKTVSELEKQMEALQSQLETEVQERQKAEERNSSLELKVAELEKPSEALLRAQHMCEQLRKDLEEAIQLCETVGFEKDAVIAERDLIKHTLQLVNEDLESLKAEKDSLQKDKDALQKDIDERKDADEFEKLEQESKREYERELEAENSKLQQELKQSEDMIQKLKAELVTMSSELQKKTDLNTELQSFSDKDLVQEVTRLRRSLDDAECLSLETKKEWAFLRSENISLKERDVTLTTDHEKMEAEVKMLQDKLEQEKSRFKKMQTDLQKELMCAFDENTKLTSLLDGKVPKNLTDNLTLEKTVSDLRKELDQSHEREQCLQSKMEVLETLPVKVDELQKHVCGLSEELCSVREERDALISAQSSLNEDHRRLKDETSTAQDQLLKMESDLVDAQLKEAELIQQLTETSERLQSIQTDLQHVTQENSTLLASLEEATQKSGQLSAELESVCAERDVLLSEKMEEVQSDPDEMEKLRHAISSITEEREQLQEILQGLRDERDQLKRDMEENVEMMIETQAELREAQEKVKELQGKLHNLESQRVQMVDQHEDQKNGEDGQLDTLQDQIKQLTEELSAAVGENERLLSERSDHHEQSDVMEKMKADVTALTEERDQLQERLQQLEKDDVQMKAHLEEKNDMILQIQSELQEQQQRLNQEQPDSSEENNAQIQQIQTLKEELETLLEQRNQLTLNLQEASQQVCGLSEELRCVREERDALISAQSSLNEDHQRLKDETSTAQDQLLKMESDLVDAQLKEAELIQQLTETSERLQSIQTDLQHVTQENSTLLASLEEATQKSGQLSAELESVCAERDVLLSEKMEEVQSNPDEMEKLRHAISSITEEREQLQEILQGLRDERDQLKRDLEDTNGMVQQERSGPQPETQHDELLQQMQQLKEELDAVNEEKNQLKSDLQENVEMMIENQEELRGALEKVKDLQNTVQELESQRTLLESKMQDSENTSQQLQELQDQVKQLREELESVCCERERLLSERSMNTLNDTDVMEQMKANISALTEERDQLQQMLQGLRDEVEQLRREQQDGDQTIVQLRSELESVCAERDSASSERTRDMEEMSSRMSAVTEERDQLLETLQRLTDESEQFKREQQQQDEMLVQVREQLQTACAERDHLLSEKNKSDLENTLLEEVQTSLASVTEEREQLLEILKVNREEKNQLRRDLEEKEETLLQLQEELLSSSAEKDRLHSERTEKQQEKLAELKTAEANITALTEERDRLLETLKGVRDEREQLKRDQLEKSEMMVQLRLELQSVCAERDRLMAERDSACNQSSSSTSMTCLSEGGDLQEILQGVRELIQVQGELKQKKHQVSGQMSPTEKQKAQLEQIQALSEEMESLRSQRVVLRKDLQEAAATDLLHVTKEELKQQQKENTELMEQSAVKEAQLQQQLSQMSEDLSALRDQHNTDIRNLQSNLTSLTKEKDELQNMLKRTREEGEQLRRDLQKSEETRNQLTEELESLLGMKDQLENDKTHAEHVLESLRDVTKERDQLKRELEGKIEKLTHIESKAEQLEKQKILLESEVHSLSQSLIEVNCSVSSDQSNLQSKHTSAHLIPEIDASTEKLQAAFAKLQLIIDRPTDALVEVNRDEWAVIYQLVRFIPKEQRTVHYIHTKKTTRLNHVLIKIAETYRRLAQRYKTHFETEVQRDVASFEESRLQDLLMLTAQSPSRAFRALQDDFQQVWDQRLTHLLERRQQYLQTLEAGLRFLEDGLAKHAVMVSEEHQHRTRELEQLRCLLGSPQTAAIVQLHERQITRRTKATDHLNTFYFALLDQCETAASPLRSASAESEQRLEDQRRETLTLLQGQHGTLPKTEAELLQDYQRVSLQLQQTQKQMEEIQAQMKELKVQADTSNLQLQELSVQLKEKEVLIQSLRDKLKQSEILAKRSMTPEAAEFAALKDKLVKMELDHIAVTTRHEKEVAQMTSMLEHRADVIRKLKETLRQMQQDDEQSFADTDDFDLKLGTNSRAVTSVKEKKMEELQKKNAQFESLVSKQQEEINKWKRRAYKMKESKRDAPCTPTKRHPPLTETEVNSPKKAFLDSPKSKFFDVRSSVPITLNHPTQFFDNSSLGTVSDSSSSAAHASNAAAVDDWWQIPNASPAKADATANANACPTQ</sequence>
<organism evidence="13 14">
    <name type="scientific">Labeo rohita</name>
    <name type="common">Indian major carp</name>
    <name type="synonym">Cyprinus rohita</name>
    <dbReference type="NCBI Taxonomy" id="84645"/>
    <lineage>
        <taxon>Eukaryota</taxon>
        <taxon>Metazoa</taxon>
        <taxon>Chordata</taxon>
        <taxon>Craniata</taxon>
        <taxon>Vertebrata</taxon>
        <taxon>Euteleostomi</taxon>
        <taxon>Actinopterygii</taxon>
        <taxon>Neopterygii</taxon>
        <taxon>Teleostei</taxon>
        <taxon>Ostariophysi</taxon>
        <taxon>Cypriniformes</taxon>
        <taxon>Cyprinidae</taxon>
        <taxon>Labeoninae</taxon>
        <taxon>Labeonini</taxon>
        <taxon>Labeo</taxon>
    </lineage>
</organism>
<accession>A0A498M811</accession>
<feature type="domain" description="Kinesin motor" evidence="12">
    <location>
        <begin position="1"/>
        <end position="326"/>
    </location>
</feature>
<dbReference type="PANTHER" id="PTHR47968">
    <property type="entry name" value="CENTROMERE PROTEIN E"/>
    <property type="match status" value="1"/>
</dbReference>
<reference evidence="13 14" key="1">
    <citation type="submission" date="2018-03" db="EMBL/GenBank/DDBJ databases">
        <title>Draft genome sequence of Rohu Carp (Labeo rohita).</title>
        <authorList>
            <person name="Das P."/>
            <person name="Kushwaha B."/>
            <person name="Joshi C.G."/>
            <person name="Kumar D."/>
            <person name="Nagpure N.S."/>
            <person name="Sahoo L."/>
            <person name="Das S.P."/>
            <person name="Bit A."/>
            <person name="Patnaik S."/>
            <person name="Meher P.K."/>
            <person name="Jayasankar P."/>
            <person name="Koringa P.G."/>
            <person name="Patel N.V."/>
            <person name="Hinsu A.T."/>
            <person name="Kumar R."/>
            <person name="Pandey M."/>
            <person name="Agarwal S."/>
            <person name="Srivastava S."/>
            <person name="Singh M."/>
            <person name="Iquebal M.A."/>
            <person name="Jaiswal S."/>
            <person name="Angadi U.B."/>
            <person name="Kumar N."/>
            <person name="Raza M."/>
            <person name="Shah T.M."/>
            <person name="Rai A."/>
            <person name="Jena J.K."/>
        </authorList>
    </citation>
    <scope>NUCLEOTIDE SEQUENCE [LARGE SCALE GENOMIC DNA]</scope>
    <source>
        <strain evidence="13">DASCIFA01</strain>
        <tissue evidence="13">Testis</tissue>
    </source>
</reference>
<feature type="region of interest" description="Disordered" evidence="11">
    <location>
        <begin position="2574"/>
        <end position="2603"/>
    </location>
</feature>
<evidence type="ECO:0000256" key="10">
    <source>
        <dbReference type="SAM" id="Coils"/>
    </source>
</evidence>
<evidence type="ECO:0000256" key="11">
    <source>
        <dbReference type="SAM" id="MobiDB-lite"/>
    </source>
</evidence>
<dbReference type="InterPro" id="IPR027640">
    <property type="entry name" value="Kinesin-like_fam"/>
</dbReference>
<feature type="region of interest" description="Disordered" evidence="11">
    <location>
        <begin position="1608"/>
        <end position="1634"/>
    </location>
</feature>
<evidence type="ECO:0000256" key="3">
    <source>
        <dbReference type="ARBA" id="ARBA00022840"/>
    </source>
</evidence>
<evidence type="ECO:0000256" key="7">
    <source>
        <dbReference type="ARBA" id="ARBA00070169"/>
    </source>
</evidence>
<evidence type="ECO:0000256" key="8">
    <source>
        <dbReference type="ARBA" id="ARBA00081766"/>
    </source>
</evidence>
<evidence type="ECO:0000259" key="12">
    <source>
        <dbReference type="PROSITE" id="PS50067"/>
    </source>
</evidence>
<dbReference type="GO" id="GO:0007018">
    <property type="term" value="P:microtubule-based movement"/>
    <property type="evidence" value="ECO:0007669"/>
    <property type="project" value="InterPro"/>
</dbReference>
<keyword evidence="4 10" id="KW-0175">Coiled coil</keyword>
<feature type="coiled-coil region" evidence="10">
    <location>
        <begin position="342"/>
        <end position="397"/>
    </location>
</feature>
<dbReference type="EMBL" id="QBIY01012778">
    <property type="protein sequence ID" value="RXN16640.1"/>
    <property type="molecule type" value="Genomic_DNA"/>
</dbReference>
<feature type="coiled-coil region" evidence="10">
    <location>
        <begin position="501"/>
        <end position="733"/>
    </location>
</feature>
<keyword evidence="3 9" id="KW-0067">ATP-binding</keyword>
<dbReference type="SUPFAM" id="SSF52540">
    <property type="entry name" value="P-loop containing nucleoside triphosphate hydrolases"/>
    <property type="match status" value="1"/>
</dbReference>
<feature type="coiled-coil region" evidence="10">
    <location>
        <begin position="2539"/>
        <end position="2570"/>
    </location>
</feature>
<evidence type="ECO:0000256" key="4">
    <source>
        <dbReference type="ARBA" id="ARBA00023054"/>
    </source>
</evidence>
<feature type="binding site" evidence="9">
    <location>
        <begin position="80"/>
        <end position="87"/>
    </location>
    <ligand>
        <name>ATP</name>
        <dbReference type="ChEBI" id="CHEBI:30616"/>
    </ligand>
</feature>
<dbReference type="PANTHER" id="PTHR47968:SF75">
    <property type="entry name" value="CENTROMERE-ASSOCIATED PROTEIN E"/>
    <property type="match status" value="1"/>
</dbReference>
<dbReference type="GO" id="GO:0005524">
    <property type="term" value="F:ATP binding"/>
    <property type="evidence" value="ECO:0007669"/>
    <property type="project" value="UniProtKB-UniRule"/>
</dbReference>
<proteinExistence type="inferred from homology"/>
<dbReference type="InterPro" id="IPR036961">
    <property type="entry name" value="Kinesin_motor_dom_sf"/>
</dbReference>
<dbReference type="GO" id="GO:0030071">
    <property type="term" value="P:regulation of mitotic metaphase/anaphase transition"/>
    <property type="evidence" value="ECO:0007669"/>
    <property type="project" value="UniProtKB-ARBA"/>
</dbReference>
<dbReference type="GO" id="GO:0000280">
    <property type="term" value="P:nuclear division"/>
    <property type="evidence" value="ECO:0007669"/>
    <property type="project" value="UniProtKB-ARBA"/>
</dbReference>
<dbReference type="GO" id="GO:0003777">
    <property type="term" value="F:microtubule motor activity"/>
    <property type="evidence" value="ECO:0007669"/>
    <property type="project" value="InterPro"/>
</dbReference>
<dbReference type="InterPro" id="IPR019821">
    <property type="entry name" value="Kinesin_motor_CS"/>
</dbReference>
<dbReference type="GO" id="GO:0000779">
    <property type="term" value="C:condensed chromosome, centromeric region"/>
    <property type="evidence" value="ECO:0007669"/>
    <property type="project" value="UniProtKB-ARBA"/>
</dbReference>
<comment type="caution">
    <text evidence="13">The sequence shown here is derived from an EMBL/GenBank/DDBJ whole genome shotgun (WGS) entry which is preliminary data.</text>
</comment>
<feature type="coiled-coil region" evidence="10">
    <location>
        <begin position="848"/>
        <end position="875"/>
    </location>
</feature>
<keyword evidence="2 9" id="KW-0547">Nucleotide-binding</keyword>
<dbReference type="FunFam" id="3.40.850.10:FF:000026">
    <property type="entry name" value="Centromere-associated protein E"/>
    <property type="match status" value="1"/>
</dbReference>
<protein>
    <recommendedName>
        <fullName evidence="7">Centromere-associated protein E</fullName>
    </recommendedName>
    <alternativeName>
        <fullName evidence="8">Centromere protein E</fullName>
    </alternativeName>
</protein>
<dbReference type="Pfam" id="PF00225">
    <property type="entry name" value="Kinesin"/>
    <property type="match status" value="1"/>
</dbReference>
<dbReference type="GO" id="GO:0000278">
    <property type="term" value="P:mitotic cell cycle"/>
    <property type="evidence" value="ECO:0007669"/>
    <property type="project" value="UniProtKB-ARBA"/>
</dbReference>
<dbReference type="SMART" id="SM00129">
    <property type="entry name" value="KISc"/>
    <property type="match status" value="1"/>
</dbReference>
<keyword evidence="6" id="KW-0206">Cytoskeleton</keyword>
<dbReference type="GO" id="GO:0048731">
    <property type="term" value="P:system development"/>
    <property type="evidence" value="ECO:0007669"/>
    <property type="project" value="UniProtKB-ARBA"/>
</dbReference>
<dbReference type="GO" id="GO:0008608">
    <property type="term" value="P:attachment of spindle microtubules to kinetochore"/>
    <property type="evidence" value="ECO:0007669"/>
    <property type="project" value="UniProtKB-ARBA"/>
</dbReference>
<gene>
    <name evidence="13" type="ORF">ROHU_037047</name>
</gene>
<evidence type="ECO:0000256" key="5">
    <source>
        <dbReference type="ARBA" id="ARBA00023175"/>
    </source>
</evidence>
<dbReference type="PROSITE" id="PS50067">
    <property type="entry name" value="KINESIN_MOTOR_2"/>
    <property type="match status" value="1"/>
</dbReference>
<dbReference type="InterPro" id="IPR001752">
    <property type="entry name" value="Kinesin_motor_dom"/>
</dbReference>
<dbReference type="InterPro" id="IPR027417">
    <property type="entry name" value="P-loop_NTPase"/>
</dbReference>
<dbReference type="PROSITE" id="PS00411">
    <property type="entry name" value="KINESIN_MOTOR_1"/>
    <property type="match status" value="1"/>
</dbReference>